<evidence type="ECO:0000313" key="1">
    <source>
        <dbReference type="EMBL" id="KAL2632384.1"/>
    </source>
</evidence>
<comment type="caution">
    <text evidence="1">The sequence shown here is derived from an EMBL/GenBank/DDBJ whole genome shotgun (WGS) entry which is preliminary data.</text>
</comment>
<proteinExistence type="predicted"/>
<sequence>MEYASLRDVFTKQMVEEARTSTLSAWSTQHTDRLRETLREPHPGASRDISVELRASRFTEQALRSDKKCEFLAYQEE</sequence>
<reference evidence="1 2" key="1">
    <citation type="submission" date="2024-09" db="EMBL/GenBank/DDBJ databases">
        <title>Chromosome-scale assembly of Riccia fluitans.</title>
        <authorList>
            <person name="Paukszto L."/>
            <person name="Sawicki J."/>
            <person name="Karawczyk K."/>
            <person name="Piernik-Szablinska J."/>
            <person name="Szczecinska M."/>
            <person name="Mazdziarz M."/>
        </authorList>
    </citation>
    <scope>NUCLEOTIDE SEQUENCE [LARGE SCALE GENOMIC DNA]</scope>
    <source>
        <strain evidence="1">Rf_01</strain>
        <tissue evidence="1">Aerial parts of the thallus</tissue>
    </source>
</reference>
<dbReference type="Proteomes" id="UP001605036">
    <property type="component" value="Unassembled WGS sequence"/>
</dbReference>
<accession>A0ABD1YPM4</accession>
<evidence type="ECO:0000313" key="2">
    <source>
        <dbReference type="Proteomes" id="UP001605036"/>
    </source>
</evidence>
<keyword evidence="2" id="KW-1185">Reference proteome</keyword>
<protein>
    <submittedName>
        <fullName evidence="1">Uncharacterized protein</fullName>
    </submittedName>
</protein>
<gene>
    <name evidence="1" type="ORF">R1flu_017070</name>
</gene>
<organism evidence="1 2">
    <name type="scientific">Riccia fluitans</name>
    <dbReference type="NCBI Taxonomy" id="41844"/>
    <lineage>
        <taxon>Eukaryota</taxon>
        <taxon>Viridiplantae</taxon>
        <taxon>Streptophyta</taxon>
        <taxon>Embryophyta</taxon>
        <taxon>Marchantiophyta</taxon>
        <taxon>Marchantiopsida</taxon>
        <taxon>Marchantiidae</taxon>
        <taxon>Marchantiales</taxon>
        <taxon>Ricciaceae</taxon>
        <taxon>Riccia</taxon>
    </lineage>
</organism>
<name>A0ABD1YPM4_9MARC</name>
<dbReference type="EMBL" id="JBHFFA010000004">
    <property type="protein sequence ID" value="KAL2632384.1"/>
    <property type="molecule type" value="Genomic_DNA"/>
</dbReference>
<dbReference type="AlphaFoldDB" id="A0ABD1YPM4"/>